<dbReference type="PANTHER" id="PTHR40606">
    <property type="match status" value="1"/>
</dbReference>
<gene>
    <name evidence="3" type="ORF">CLV94_0039</name>
</gene>
<evidence type="ECO:0000313" key="3">
    <source>
        <dbReference type="EMBL" id="RKS25017.1"/>
    </source>
</evidence>
<evidence type="ECO:0000256" key="1">
    <source>
        <dbReference type="SAM" id="MobiDB-lite"/>
    </source>
</evidence>
<dbReference type="PANTHER" id="PTHR40606:SF1">
    <property type="entry name" value="UPF0339 PROTEIN YEGP"/>
    <property type="match status" value="1"/>
</dbReference>
<dbReference type="InterPro" id="IPR051141">
    <property type="entry name" value="UPF0339_domain"/>
</dbReference>
<comment type="caution">
    <text evidence="3">The sequence shown here is derived from an EMBL/GenBank/DDBJ whole genome shotgun (WGS) entry which is preliminary data.</text>
</comment>
<dbReference type="AlphaFoldDB" id="A0A495MG86"/>
<dbReference type="SUPFAM" id="SSF160113">
    <property type="entry name" value="YegP-like"/>
    <property type="match status" value="2"/>
</dbReference>
<dbReference type="InterPro" id="IPR036913">
    <property type="entry name" value="YegP-like_sf"/>
</dbReference>
<feature type="domain" description="DUF1508" evidence="2">
    <location>
        <begin position="60"/>
        <end position="107"/>
    </location>
</feature>
<feature type="region of interest" description="Disordered" evidence="1">
    <location>
        <begin position="82"/>
        <end position="109"/>
    </location>
</feature>
<dbReference type="InterPro" id="IPR010879">
    <property type="entry name" value="DUF1508"/>
</dbReference>
<dbReference type="RefSeq" id="WP_121374462.1">
    <property type="nucleotide sequence ID" value="NZ_RBLC01000001.1"/>
</dbReference>
<protein>
    <recommendedName>
        <fullName evidence="2">DUF1508 domain-containing protein</fullName>
    </recommendedName>
</protein>
<feature type="domain" description="DUF1508" evidence="2">
    <location>
        <begin position="10"/>
        <end position="54"/>
    </location>
</feature>
<dbReference type="Gene3D" id="2.30.29.80">
    <property type="match status" value="1"/>
</dbReference>
<keyword evidence="4" id="KW-1185">Reference proteome</keyword>
<sequence length="109" mass="11836">MGTFLISKRKNDEFQFVLKAGNGEVILSSEGYSSKANCTNGIESVRKNSQDDSKFEKKEASNGKAYFNLKATNGQIIGSSQMYASTSGRDNGIESVKKNAPDADVKEDL</sequence>
<feature type="compositionally biased region" description="Basic and acidic residues" evidence="1">
    <location>
        <begin position="91"/>
        <end position="109"/>
    </location>
</feature>
<name>A0A495MG86_9FLAO</name>
<dbReference type="OrthoDB" id="9802792at2"/>
<dbReference type="Proteomes" id="UP000277579">
    <property type="component" value="Unassembled WGS sequence"/>
</dbReference>
<reference evidence="3 4" key="1">
    <citation type="submission" date="2018-10" db="EMBL/GenBank/DDBJ databases">
        <title>Genomic Encyclopedia of Archaeal and Bacterial Type Strains, Phase II (KMG-II): from individual species to whole genera.</title>
        <authorList>
            <person name="Goeker M."/>
        </authorList>
    </citation>
    <scope>NUCLEOTIDE SEQUENCE [LARGE SCALE GENOMIC DNA]</scope>
    <source>
        <strain evidence="3 4">DSM 29537</strain>
    </source>
</reference>
<accession>A0A495MG86</accession>
<evidence type="ECO:0000259" key="2">
    <source>
        <dbReference type="Pfam" id="PF07411"/>
    </source>
</evidence>
<proteinExistence type="predicted"/>
<evidence type="ECO:0000313" key="4">
    <source>
        <dbReference type="Proteomes" id="UP000277579"/>
    </source>
</evidence>
<dbReference type="EMBL" id="RBLC01000001">
    <property type="protein sequence ID" value="RKS25017.1"/>
    <property type="molecule type" value="Genomic_DNA"/>
</dbReference>
<dbReference type="Pfam" id="PF07411">
    <property type="entry name" value="DUF1508"/>
    <property type="match status" value="2"/>
</dbReference>
<organism evidence="3 4">
    <name type="scientific">Flavobacterium endophyticum</name>
    <dbReference type="NCBI Taxonomy" id="1540163"/>
    <lineage>
        <taxon>Bacteria</taxon>
        <taxon>Pseudomonadati</taxon>
        <taxon>Bacteroidota</taxon>
        <taxon>Flavobacteriia</taxon>
        <taxon>Flavobacteriales</taxon>
        <taxon>Flavobacteriaceae</taxon>
        <taxon>Flavobacterium</taxon>
    </lineage>
</organism>